<evidence type="ECO:0000313" key="9">
    <source>
        <dbReference type="Proteomes" id="UP000245934"/>
    </source>
</evidence>
<dbReference type="EMBL" id="QGMZ01000021">
    <property type="protein sequence ID" value="PWR73124.1"/>
    <property type="molecule type" value="Genomic_DNA"/>
</dbReference>
<dbReference type="InterPro" id="IPR001789">
    <property type="entry name" value="Sig_transdc_resp-reg_receiver"/>
</dbReference>
<dbReference type="GO" id="GO:0032993">
    <property type="term" value="C:protein-DNA complex"/>
    <property type="evidence" value="ECO:0007669"/>
    <property type="project" value="TreeGrafter"/>
</dbReference>
<dbReference type="Pfam" id="PF00072">
    <property type="entry name" value="Response_reg"/>
    <property type="match status" value="1"/>
</dbReference>
<name>A0A2V2MYB4_9EURY</name>
<evidence type="ECO:0000259" key="7">
    <source>
        <dbReference type="PROSITE" id="PS50110"/>
    </source>
</evidence>
<dbReference type="RefSeq" id="WP_109941199.1">
    <property type="nucleotide sequence ID" value="NZ_CP176366.1"/>
</dbReference>
<dbReference type="GO" id="GO:0006355">
    <property type="term" value="P:regulation of DNA-templated transcription"/>
    <property type="evidence" value="ECO:0007669"/>
    <property type="project" value="TreeGrafter"/>
</dbReference>
<dbReference type="GeneID" id="97610184"/>
<keyword evidence="5" id="KW-0804">Transcription</keyword>
<dbReference type="CDD" id="cd00156">
    <property type="entry name" value="REC"/>
    <property type="match status" value="1"/>
</dbReference>
<dbReference type="Gene3D" id="3.40.50.2300">
    <property type="match status" value="1"/>
</dbReference>
<keyword evidence="2" id="KW-0902">Two-component regulatory system</keyword>
<dbReference type="PANTHER" id="PTHR48111:SF1">
    <property type="entry name" value="TWO-COMPONENT RESPONSE REGULATOR ORR33"/>
    <property type="match status" value="1"/>
</dbReference>
<dbReference type="InterPro" id="IPR039420">
    <property type="entry name" value="WalR-like"/>
</dbReference>
<evidence type="ECO:0000256" key="1">
    <source>
        <dbReference type="ARBA" id="ARBA00022553"/>
    </source>
</evidence>
<dbReference type="GO" id="GO:0005829">
    <property type="term" value="C:cytosol"/>
    <property type="evidence" value="ECO:0007669"/>
    <property type="project" value="TreeGrafter"/>
</dbReference>
<dbReference type="OrthoDB" id="8127at2157"/>
<sequence length="190" mass="21356">MLTPDVADINTQSQTNHTDNISLLYVDDEPDLLFIGKLFLERIGGFTVETIASVHEAINSPHIGSYDAIVSDYQMPDMDGIAFLKVIREKYGDIPFLLFTGRGREEIAIEAINNGADFYIQKGGEPKAQFVELAHKIKQAVRRRRAETEQLQQFNELVRTKEALQESEGKFRALVETTPDAILNDIINCA</sequence>
<evidence type="ECO:0000256" key="5">
    <source>
        <dbReference type="ARBA" id="ARBA00023163"/>
    </source>
</evidence>
<gene>
    <name evidence="8" type="ORF">DLD82_11125</name>
</gene>
<feature type="modified residue" description="4-aspartylphosphate" evidence="6">
    <location>
        <position position="72"/>
    </location>
</feature>
<evidence type="ECO:0000256" key="4">
    <source>
        <dbReference type="ARBA" id="ARBA00023125"/>
    </source>
</evidence>
<keyword evidence="9" id="KW-1185">Reference proteome</keyword>
<dbReference type="GO" id="GO:0000156">
    <property type="term" value="F:phosphorelay response regulator activity"/>
    <property type="evidence" value="ECO:0007669"/>
    <property type="project" value="TreeGrafter"/>
</dbReference>
<keyword evidence="1 6" id="KW-0597">Phosphoprotein</keyword>
<evidence type="ECO:0000256" key="2">
    <source>
        <dbReference type="ARBA" id="ARBA00023012"/>
    </source>
</evidence>
<proteinExistence type="predicted"/>
<evidence type="ECO:0000256" key="3">
    <source>
        <dbReference type="ARBA" id="ARBA00023015"/>
    </source>
</evidence>
<dbReference type="SUPFAM" id="SSF52172">
    <property type="entry name" value="CheY-like"/>
    <property type="match status" value="1"/>
</dbReference>
<dbReference type="GO" id="GO:0000976">
    <property type="term" value="F:transcription cis-regulatory region binding"/>
    <property type="evidence" value="ECO:0007669"/>
    <property type="project" value="TreeGrafter"/>
</dbReference>
<keyword evidence="3" id="KW-0805">Transcription regulation</keyword>
<dbReference type="PROSITE" id="PS50110">
    <property type="entry name" value="RESPONSE_REGULATORY"/>
    <property type="match status" value="1"/>
</dbReference>
<dbReference type="InterPro" id="IPR011006">
    <property type="entry name" value="CheY-like_superfamily"/>
</dbReference>
<dbReference type="PANTHER" id="PTHR48111">
    <property type="entry name" value="REGULATOR OF RPOS"/>
    <property type="match status" value="1"/>
</dbReference>
<evidence type="ECO:0000256" key="6">
    <source>
        <dbReference type="PROSITE-ProRule" id="PRU00169"/>
    </source>
</evidence>
<feature type="domain" description="Response regulatory" evidence="7">
    <location>
        <begin position="22"/>
        <end position="137"/>
    </location>
</feature>
<evidence type="ECO:0000313" key="8">
    <source>
        <dbReference type="EMBL" id="PWR73124.1"/>
    </source>
</evidence>
<dbReference type="SMART" id="SM00448">
    <property type="entry name" value="REC"/>
    <property type="match status" value="1"/>
</dbReference>
<accession>A0A2V2MYB4</accession>
<dbReference type="AlphaFoldDB" id="A0A2V2MYB4"/>
<keyword evidence="4" id="KW-0238">DNA-binding</keyword>
<dbReference type="Proteomes" id="UP000245934">
    <property type="component" value="Unassembled WGS sequence"/>
</dbReference>
<comment type="caution">
    <text evidence="8">The sequence shown here is derived from an EMBL/GenBank/DDBJ whole genome shotgun (WGS) entry which is preliminary data.</text>
</comment>
<protein>
    <submittedName>
        <fullName evidence="8">Response regulator</fullName>
    </submittedName>
</protein>
<organism evidence="8 9">
    <name type="scientific">Methanospirillum stamsii</name>
    <dbReference type="NCBI Taxonomy" id="1277351"/>
    <lineage>
        <taxon>Archaea</taxon>
        <taxon>Methanobacteriati</taxon>
        <taxon>Methanobacteriota</taxon>
        <taxon>Stenosarchaea group</taxon>
        <taxon>Methanomicrobia</taxon>
        <taxon>Methanomicrobiales</taxon>
        <taxon>Methanospirillaceae</taxon>
        <taxon>Methanospirillum</taxon>
    </lineage>
</organism>
<reference evidence="8 9" key="1">
    <citation type="submission" date="2018-05" db="EMBL/GenBank/DDBJ databases">
        <title>Draft genome of Methanospirillum stamsii Pt1.</title>
        <authorList>
            <person name="Dueholm M.S."/>
            <person name="Nielsen P.H."/>
            <person name="Bakmann L.F."/>
            <person name="Otzen D.E."/>
        </authorList>
    </citation>
    <scope>NUCLEOTIDE SEQUENCE [LARGE SCALE GENOMIC DNA]</scope>
    <source>
        <strain evidence="8 9">Pt1</strain>
    </source>
</reference>